<dbReference type="CDD" id="cd01948">
    <property type="entry name" value="EAL"/>
    <property type="match status" value="1"/>
</dbReference>
<dbReference type="InterPro" id="IPR050706">
    <property type="entry name" value="Cyclic-di-GMP_PDE-like"/>
</dbReference>
<accession>A0A1P8UHV8</accession>
<dbReference type="CDD" id="cd14759">
    <property type="entry name" value="GS_GGDEF_2"/>
    <property type="match status" value="1"/>
</dbReference>
<dbReference type="InterPro" id="IPR043128">
    <property type="entry name" value="Rev_trsase/Diguanyl_cyclase"/>
</dbReference>
<dbReference type="Gene3D" id="1.10.490.10">
    <property type="entry name" value="Globins"/>
    <property type="match status" value="1"/>
</dbReference>
<dbReference type="Proteomes" id="UP000243807">
    <property type="component" value="Chromosome"/>
</dbReference>
<dbReference type="Pfam" id="PF13185">
    <property type="entry name" value="GAF_2"/>
    <property type="match status" value="2"/>
</dbReference>
<dbReference type="InterPro" id="IPR012292">
    <property type="entry name" value="Globin/Proto"/>
</dbReference>
<dbReference type="Gene3D" id="3.30.450.20">
    <property type="entry name" value="PAS domain"/>
    <property type="match status" value="1"/>
</dbReference>
<evidence type="ECO:0000313" key="6">
    <source>
        <dbReference type="Proteomes" id="UP000243807"/>
    </source>
</evidence>
<dbReference type="GO" id="GO:0071111">
    <property type="term" value="F:cyclic-guanylate-specific phosphodiesterase activity"/>
    <property type="evidence" value="ECO:0007669"/>
    <property type="project" value="InterPro"/>
</dbReference>
<proteinExistence type="predicted"/>
<dbReference type="InterPro" id="IPR035965">
    <property type="entry name" value="PAS-like_dom_sf"/>
</dbReference>
<protein>
    <recommendedName>
        <fullName evidence="1">Diguanylate cyclase DosC</fullName>
    </recommendedName>
    <alternativeName>
        <fullName evidence="2">Direct oxygen-sensing cyclase</fullName>
    </alternativeName>
</protein>
<evidence type="ECO:0000313" key="5">
    <source>
        <dbReference type="EMBL" id="APZ43407.1"/>
    </source>
</evidence>
<sequence length="1325" mass="146960">MDQTDLKILLQRMMELQDLLAQVNQAAVQTHDETQFLQTACDLAVERGKLILAVVAKPQADGWFAFPAAAGRTDHLERLRISTEAELPEGQGTVGRAWREGTRFYNIDCNSAELAPWREYAQAQGLRASAALPLMRQGERYAVLLLWRGDDVVFNPEMQALLGELAMDISRGLDAIGERQLREALLANTAAAILVVRERHIYRFNAQLGLLIGRSDAELSGQSTRILFSSDAEYQRVGAAYETLHAQGHVTVHSVSYRNRNGDDLLLDLHGQRLDDTTTVWTLIDVTQRARLQALYRSLMHEGSILLQAQSEVEMLEKTCHALTQGTAFHTVWIAKPDAQNQLRALAVAGAGQTALERTTLNLNDLTHAPLTVRAWRSQEVVFDNARDNDPRLGELQELFRAHCWHSVLSAPVARGGEPWALLTFASPERGVFDEDTVAACKRIAELLGHGLDELDLRQRLVEQERGEAHRARHDALTGLPNRIALNEYLPQAIARARRLETVFAVGLIDLDGFKAVNDRWGHATGDELLGQLAERLRQVLRQSDYLARLGGDEFVVVFEHLDELQITSQLRGALEHLHTAVETPFELSSGDSAQIDMSMGLAQFPLHAEEPDTLLREADAAMYQVKRGDHAHRHWWRLGVHRTPPTDLADDETAFDAYGTRAAALLERARIRLEAVTTEFVDTWYAEMEADSSAAAILQTLDAGELPTLKTRQTAHLHFLLAPETSAQAITEVGIRLGRVHAQAGVTTDLLIEFMERYEALLRQAWIEAVARKGERSLLNEILAARLNTNLRAQLRGCDAVLSALHTCIARPVPTPSAQRQWIDTARDELSALAGLPGIKVTALLQPDDQGVFRFILIEGQHADTYVRWVHTRNMSPRLDPSSPYGQGNLVRAWQSGRIEIVPALRLDPCQQPWLELFEQLRLRSEAAVPLQDSAGNTEAIVLLVGASPNQFAAPWFRQILQTVQYRWSALWQSRLRQHTPVIAHELADTRRAALFGGGLSMWVQPIISLRTGRIAKVEALARLRMPDGAWVSPDGFLPLLGERDLRWLFSEGLQQSLQIVRQWESAGLRLDLSLNLPPAILHDPKVPEMIDAHLQAAGMPAQRLMLELLESQDLESTTPAILIQLAASGIKLAIDDLGAGYSSLVRLRSLPVSTFKIDQGLVRDAAADPLRAVSLIQALIGLGGDLDQDIIVEGLENDALIEMAAILGADYGQGYGLASPMPAAELPAWTRSFRHATTPQTLNTPLGALAHHLHYEKNRHTEYLVPLASCPLGAFIERRGLRSNALGQAHDALHAGEDIERSSHRIIAELVELIRQDDSQANT</sequence>
<dbReference type="PANTHER" id="PTHR33121:SF70">
    <property type="entry name" value="SIGNALING PROTEIN YKOW"/>
    <property type="match status" value="1"/>
</dbReference>
<dbReference type="InterPro" id="IPR029016">
    <property type="entry name" value="GAF-like_dom_sf"/>
</dbReference>
<dbReference type="KEGG" id="afy:BW247_10140"/>
<dbReference type="SUPFAM" id="SSF55073">
    <property type="entry name" value="Nucleotide cyclase"/>
    <property type="match status" value="1"/>
</dbReference>
<dbReference type="SUPFAM" id="SSF141868">
    <property type="entry name" value="EAL domain-like"/>
    <property type="match status" value="1"/>
</dbReference>
<dbReference type="CDD" id="cd01949">
    <property type="entry name" value="GGDEF"/>
    <property type="match status" value="1"/>
</dbReference>
<feature type="domain" description="GGDEF" evidence="4">
    <location>
        <begin position="502"/>
        <end position="638"/>
    </location>
</feature>
<dbReference type="InterPro" id="IPR029787">
    <property type="entry name" value="Nucleotide_cyclase"/>
</dbReference>
<name>A0A1P8UHV8_9GAMM</name>
<dbReference type="SMART" id="SM00267">
    <property type="entry name" value="GGDEF"/>
    <property type="match status" value="1"/>
</dbReference>
<dbReference type="EMBL" id="CP019434">
    <property type="protein sequence ID" value="APZ43407.1"/>
    <property type="molecule type" value="Genomic_DNA"/>
</dbReference>
<dbReference type="PROSITE" id="PS50883">
    <property type="entry name" value="EAL"/>
    <property type="match status" value="1"/>
</dbReference>
<dbReference type="InterPro" id="IPR001633">
    <property type="entry name" value="EAL_dom"/>
</dbReference>
<gene>
    <name evidence="5" type="ORF">BW247_10140</name>
</gene>
<dbReference type="GO" id="GO:0019825">
    <property type="term" value="F:oxygen binding"/>
    <property type="evidence" value="ECO:0007669"/>
    <property type="project" value="InterPro"/>
</dbReference>
<dbReference type="Gene3D" id="3.20.20.450">
    <property type="entry name" value="EAL domain"/>
    <property type="match status" value="1"/>
</dbReference>
<dbReference type="InterPro" id="IPR000160">
    <property type="entry name" value="GGDEF_dom"/>
</dbReference>
<evidence type="ECO:0000259" key="3">
    <source>
        <dbReference type="PROSITE" id="PS50883"/>
    </source>
</evidence>
<dbReference type="PANTHER" id="PTHR33121">
    <property type="entry name" value="CYCLIC DI-GMP PHOSPHODIESTERASE PDEF"/>
    <property type="match status" value="1"/>
</dbReference>
<dbReference type="NCBIfam" id="TIGR00254">
    <property type="entry name" value="GGDEF"/>
    <property type="match status" value="1"/>
</dbReference>
<dbReference type="InterPro" id="IPR044398">
    <property type="entry name" value="Globin-sensor_dom"/>
</dbReference>
<feature type="domain" description="EAL" evidence="3">
    <location>
        <begin position="985"/>
        <end position="1236"/>
    </location>
</feature>
<evidence type="ECO:0000256" key="2">
    <source>
        <dbReference type="ARBA" id="ARBA00029839"/>
    </source>
</evidence>
<dbReference type="STRING" id="1765967.BW247_10140"/>
<evidence type="ECO:0000256" key="1">
    <source>
        <dbReference type="ARBA" id="ARBA00015125"/>
    </source>
</evidence>
<dbReference type="Pfam" id="PF00990">
    <property type="entry name" value="GGDEF"/>
    <property type="match status" value="1"/>
</dbReference>
<dbReference type="InterPro" id="IPR000014">
    <property type="entry name" value="PAS"/>
</dbReference>
<dbReference type="GO" id="GO:0020037">
    <property type="term" value="F:heme binding"/>
    <property type="evidence" value="ECO:0007669"/>
    <property type="project" value="InterPro"/>
</dbReference>
<dbReference type="InterPro" id="IPR009050">
    <property type="entry name" value="Globin-like_sf"/>
</dbReference>
<organism evidence="5 6">
    <name type="scientific">Acidihalobacter ferrooxydans</name>
    <dbReference type="NCBI Taxonomy" id="1765967"/>
    <lineage>
        <taxon>Bacteria</taxon>
        <taxon>Pseudomonadati</taxon>
        <taxon>Pseudomonadota</taxon>
        <taxon>Gammaproteobacteria</taxon>
        <taxon>Chromatiales</taxon>
        <taxon>Ectothiorhodospiraceae</taxon>
        <taxon>Acidihalobacter</taxon>
    </lineage>
</organism>
<dbReference type="SUPFAM" id="SSF55781">
    <property type="entry name" value="GAF domain-like"/>
    <property type="match status" value="3"/>
</dbReference>
<dbReference type="NCBIfam" id="TIGR00229">
    <property type="entry name" value="sensory_box"/>
    <property type="match status" value="1"/>
</dbReference>
<dbReference type="PROSITE" id="PS50887">
    <property type="entry name" value="GGDEF"/>
    <property type="match status" value="1"/>
</dbReference>
<dbReference type="InterPro" id="IPR003018">
    <property type="entry name" value="GAF"/>
</dbReference>
<dbReference type="Pfam" id="PF11563">
    <property type="entry name" value="Protoglobin"/>
    <property type="match status" value="1"/>
</dbReference>
<dbReference type="Gene3D" id="3.30.450.40">
    <property type="match status" value="2"/>
</dbReference>
<reference evidence="5 6" key="1">
    <citation type="submission" date="2017-01" db="EMBL/GenBank/DDBJ databases">
        <title>Draft sequence of Acidihalobacter ferrooxidans strain DSM 14175 (strain V8).</title>
        <authorList>
            <person name="Khaleque H.N."/>
            <person name="Ramsay J.P."/>
            <person name="Murphy R.J.T."/>
            <person name="Kaksonen A.H."/>
            <person name="Boxall N.J."/>
            <person name="Watkin E.L.J."/>
        </authorList>
    </citation>
    <scope>NUCLEOTIDE SEQUENCE [LARGE SCALE GENOMIC DNA]</scope>
    <source>
        <strain evidence="5 6">V8</strain>
    </source>
</reference>
<dbReference type="SMART" id="SM00052">
    <property type="entry name" value="EAL"/>
    <property type="match status" value="1"/>
</dbReference>
<keyword evidence="6" id="KW-1185">Reference proteome</keyword>
<evidence type="ECO:0000259" key="4">
    <source>
        <dbReference type="PROSITE" id="PS50887"/>
    </source>
</evidence>
<dbReference type="RefSeq" id="WP_076837048.1">
    <property type="nucleotide sequence ID" value="NZ_CP019434.1"/>
</dbReference>
<dbReference type="InterPro" id="IPR035919">
    <property type="entry name" value="EAL_sf"/>
</dbReference>
<dbReference type="SUPFAM" id="SSF46458">
    <property type="entry name" value="Globin-like"/>
    <property type="match status" value="1"/>
</dbReference>
<dbReference type="Gene3D" id="3.30.70.270">
    <property type="match status" value="1"/>
</dbReference>
<dbReference type="Pfam" id="PF00563">
    <property type="entry name" value="EAL"/>
    <property type="match status" value="1"/>
</dbReference>
<dbReference type="SUPFAM" id="SSF55785">
    <property type="entry name" value="PYP-like sensor domain (PAS domain)"/>
    <property type="match status" value="1"/>
</dbReference>